<dbReference type="PANTHER" id="PTHR43844:SF2">
    <property type="entry name" value="SYNTHASE, VITAMIN-B12 INDEPENDENT, PUTATIVE (AFU_ORTHOLOGUE AFUA_3G12060)-RELATED"/>
    <property type="match status" value="1"/>
</dbReference>
<keyword evidence="3" id="KW-1185">Reference proteome</keyword>
<sequence>MTHDHIPTTHAGSLPRTPELIAANAARTFADDGFTLERTSEFDGLLTGAVIDLVQRQKDLGITIPGDGEYGKAMSNAVDYGAWWTYSFQRTAGLELTEFNPITAGPLRSEPGNVRLTSFADRRDWTRFAAAYSDPESGIHLGRNATSFPTATGPISYTGHAALASDIDNLKSGLEAADLPTGFITALSPGSASRIGNDYYGSEEEFIYAWADVLREEYRAIVEAGLVVQIDDPSIAENWDQINPEPSVEDYLRFTQIRVEALNYALRGLPEEQIRFHVCWGSWHGPHTTDIEFSAIVDLVLGINAGAYSFEAANARHEHEWTIWRDRQLPEGKVLIPGVVSHATNVVEHPELVAQRIERFAGLVGRENVIAGTDCGLGGRIHPDIAAAKLESLGAGAQLAGRRLFAGVSSTS</sequence>
<gene>
    <name evidence="2" type="ORF">KG104_08775</name>
</gene>
<dbReference type="AlphaFoldDB" id="A0A975PBI2"/>
<dbReference type="PANTHER" id="PTHR43844">
    <property type="entry name" value="METHIONINE SYNTHASE"/>
    <property type="match status" value="1"/>
</dbReference>
<protein>
    <submittedName>
        <fullName evidence="2">Cobalamin-independent methionine synthase II family protein</fullName>
    </submittedName>
</protein>
<dbReference type="Pfam" id="PF01717">
    <property type="entry name" value="Meth_synt_2"/>
    <property type="match status" value="1"/>
</dbReference>
<dbReference type="SUPFAM" id="SSF51726">
    <property type="entry name" value="UROD/MetE-like"/>
    <property type="match status" value="1"/>
</dbReference>
<dbReference type="EMBL" id="CP076456">
    <property type="protein sequence ID" value="QWQ34666.1"/>
    <property type="molecule type" value="Genomic_DNA"/>
</dbReference>
<evidence type="ECO:0000259" key="1">
    <source>
        <dbReference type="Pfam" id="PF01717"/>
    </source>
</evidence>
<proteinExistence type="predicted"/>
<dbReference type="RefSeq" id="WP_207346765.1">
    <property type="nucleotide sequence ID" value="NZ_CP076456.1"/>
</dbReference>
<evidence type="ECO:0000313" key="3">
    <source>
        <dbReference type="Proteomes" id="UP000680588"/>
    </source>
</evidence>
<dbReference type="GO" id="GO:0009086">
    <property type="term" value="P:methionine biosynthetic process"/>
    <property type="evidence" value="ECO:0007669"/>
    <property type="project" value="InterPro"/>
</dbReference>
<organism evidence="2 3">
    <name type="scientific">Arthrobacter sunyaminii</name>
    <dbReference type="NCBI Taxonomy" id="2816859"/>
    <lineage>
        <taxon>Bacteria</taxon>
        <taxon>Bacillati</taxon>
        <taxon>Actinomycetota</taxon>
        <taxon>Actinomycetes</taxon>
        <taxon>Micrococcales</taxon>
        <taxon>Micrococcaceae</taxon>
        <taxon>Arthrobacter</taxon>
    </lineage>
</organism>
<accession>A0A975PBI2</accession>
<reference evidence="2" key="1">
    <citation type="submission" date="2021-06" db="EMBL/GenBank/DDBJ databases">
        <title>Novel species in genus Arthrobacter.</title>
        <authorList>
            <person name="Zhang G."/>
        </authorList>
    </citation>
    <scope>NUCLEOTIDE SEQUENCE</scope>
    <source>
        <strain evidence="2">Zg-ZUI122</strain>
    </source>
</reference>
<dbReference type="CDD" id="cd03311">
    <property type="entry name" value="CIMS_C_terminal_like"/>
    <property type="match status" value="1"/>
</dbReference>
<evidence type="ECO:0000313" key="2">
    <source>
        <dbReference type="EMBL" id="QWQ34666.1"/>
    </source>
</evidence>
<dbReference type="KEGG" id="asun:KG104_08775"/>
<feature type="domain" description="Cobalamin-independent methionine synthase MetE C-terminal/archaeal" evidence="1">
    <location>
        <begin position="179"/>
        <end position="383"/>
    </location>
</feature>
<dbReference type="Proteomes" id="UP000680588">
    <property type="component" value="Chromosome"/>
</dbReference>
<dbReference type="InterPro" id="IPR038071">
    <property type="entry name" value="UROD/MetE-like_sf"/>
</dbReference>
<dbReference type="GO" id="GO:0003871">
    <property type="term" value="F:5-methyltetrahydropteroyltriglutamate-homocysteine S-methyltransferase activity"/>
    <property type="evidence" value="ECO:0007669"/>
    <property type="project" value="InterPro"/>
</dbReference>
<name>A0A975PBI2_9MICC</name>
<dbReference type="Gene3D" id="3.20.20.210">
    <property type="match status" value="1"/>
</dbReference>
<dbReference type="InterPro" id="IPR002629">
    <property type="entry name" value="Met_Synth_C/arc"/>
</dbReference>
<dbReference type="GO" id="GO:0008270">
    <property type="term" value="F:zinc ion binding"/>
    <property type="evidence" value="ECO:0007669"/>
    <property type="project" value="InterPro"/>
</dbReference>